<feature type="non-terminal residue" evidence="2">
    <location>
        <position position="1"/>
    </location>
</feature>
<gene>
    <name evidence="2" type="ORF">DERYTH_LOCUS14458</name>
</gene>
<evidence type="ECO:0000256" key="1">
    <source>
        <dbReference type="SAM" id="MobiDB-lite"/>
    </source>
</evidence>
<proteinExistence type="predicted"/>
<dbReference type="Proteomes" id="UP000789405">
    <property type="component" value="Unassembled WGS sequence"/>
</dbReference>
<dbReference type="AlphaFoldDB" id="A0A9N9I5P2"/>
<organism evidence="2 3">
    <name type="scientific">Dentiscutata erythropus</name>
    <dbReference type="NCBI Taxonomy" id="1348616"/>
    <lineage>
        <taxon>Eukaryota</taxon>
        <taxon>Fungi</taxon>
        <taxon>Fungi incertae sedis</taxon>
        <taxon>Mucoromycota</taxon>
        <taxon>Glomeromycotina</taxon>
        <taxon>Glomeromycetes</taxon>
        <taxon>Diversisporales</taxon>
        <taxon>Gigasporaceae</taxon>
        <taxon>Dentiscutata</taxon>
    </lineage>
</organism>
<keyword evidence="3" id="KW-1185">Reference proteome</keyword>
<reference evidence="2" key="1">
    <citation type="submission" date="2021-06" db="EMBL/GenBank/DDBJ databases">
        <authorList>
            <person name="Kallberg Y."/>
            <person name="Tangrot J."/>
            <person name="Rosling A."/>
        </authorList>
    </citation>
    <scope>NUCLEOTIDE SEQUENCE</scope>
    <source>
        <strain evidence="2">MA453B</strain>
    </source>
</reference>
<dbReference type="EMBL" id="CAJVPY010010911">
    <property type="protein sequence ID" value="CAG8722813.1"/>
    <property type="molecule type" value="Genomic_DNA"/>
</dbReference>
<protein>
    <submittedName>
        <fullName evidence="2">5053_t:CDS:1</fullName>
    </submittedName>
</protein>
<sequence>MFDFNTFLNENTNDKPNIETNNYPEPDNDESNYNIEDIINVSIAD</sequence>
<comment type="caution">
    <text evidence="2">The sequence shown here is derived from an EMBL/GenBank/DDBJ whole genome shotgun (WGS) entry which is preliminary data.</text>
</comment>
<evidence type="ECO:0000313" key="2">
    <source>
        <dbReference type="EMBL" id="CAG8722813.1"/>
    </source>
</evidence>
<evidence type="ECO:0000313" key="3">
    <source>
        <dbReference type="Proteomes" id="UP000789405"/>
    </source>
</evidence>
<name>A0A9N9I5P2_9GLOM</name>
<feature type="compositionally biased region" description="Polar residues" evidence="1">
    <location>
        <begin position="1"/>
        <end position="11"/>
    </location>
</feature>
<feature type="non-terminal residue" evidence="2">
    <location>
        <position position="45"/>
    </location>
</feature>
<accession>A0A9N9I5P2</accession>
<feature type="region of interest" description="Disordered" evidence="1">
    <location>
        <begin position="1"/>
        <end position="32"/>
    </location>
</feature>